<dbReference type="PANTHER" id="PTHR10920">
    <property type="entry name" value="RIBOSOMAL RNA METHYLTRANSFERASE"/>
    <property type="match status" value="1"/>
</dbReference>
<evidence type="ECO:0000259" key="5">
    <source>
        <dbReference type="Pfam" id="PF01728"/>
    </source>
</evidence>
<evidence type="ECO:0000256" key="3">
    <source>
        <dbReference type="ARBA" id="ARBA00022679"/>
    </source>
</evidence>
<dbReference type="HAMAP" id="MF_01547">
    <property type="entry name" value="RNA_methyltr_E"/>
    <property type="match status" value="1"/>
</dbReference>
<keyword evidence="3" id="KW-0808">Transferase</keyword>
<dbReference type="PIRSF" id="PIRSF005461">
    <property type="entry name" value="23S_rRNA_mtase"/>
    <property type="match status" value="1"/>
</dbReference>
<dbReference type="PANTHER" id="PTHR10920:SF13">
    <property type="entry name" value="PRE-RRNA 2'-O-RIBOSE RNA METHYLTRANSFERASE FTSJ3"/>
    <property type="match status" value="1"/>
</dbReference>
<name>A0A0F9IJS7_9ZZZZ</name>
<dbReference type="InterPro" id="IPR050082">
    <property type="entry name" value="RNA_methyltr_RlmE"/>
</dbReference>
<accession>A0A0F9IJS7</accession>
<dbReference type="EMBL" id="LAZR01020817">
    <property type="protein sequence ID" value="KKL87507.1"/>
    <property type="molecule type" value="Genomic_DNA"/>
</dbReference>
<dbReference type="InterPro" id="IPR029063">
    <property type="entry name" value="SAM-dependent_MTases_sf"/>
</dbReference>
<dbReference type="GO" id="GO:0006364">
    <property type="term" value="P:rRNA processing"/>
    <property type="evidence" value="ECO:0007669"/>
    <property type="project" value="UniProtKB-KW"/>
</dbReference>
<reference evidence="6" key="1">
    <citation type="journal article" date="2015" name="Nature">
        <title>Complex archaea that bridge the gap between prokaryotes and eukaryotes.</title>
        <authorList>
            <person name="Spang A."/>
            <person name="Saw J.H."/>
            <person name="Jorgensen S.L."/>
            <person name="Zaremba-Niedzwiedzka K."/>
            <person name="Martijn J."/>
            <person name="Lind A.E."/>
            <person name="van Eijk R."/>
            <person name="Schleper C."/>
            <person name="Guy L."/>
            <person name="Ettema T.J."/>
        </authorList>
    </citation>
    <scope>NUCLEOTIDE SEQUENCE</scope>
</reference>
<evidence type="ECO:0000256" key="4">
    <source>
        <dbReference type="ARBA" id="ARBA00022691"/>
    </source>
</evidence>
<comment type="caution">
    <text evidence="6">The sequence shown here is derived from an EMBL/GenBank/DDBJ whole genome shotgun (WGS) entry which is preliminary data.</text>
</comment>
<keyword evidence="1" id="KW-0698">rRNA processing</keyword>
<sequence length="210" mass="24030">MGYNEYFKTKEETMKLIDARRDHYRKLAHEEGFRSRSAYKLKELNKSYRIIGPGFLVLDLGCAPGGWMQVAVQVTGNQGKVMGVDTSYVEDIPGAELLRGNIEDESIVDEIFEYFERKVNAVICDMSPNVIGTWSVDHAKQISLNYSCAKIMHQVLTYKGNALFKVFDGEFSNEFRDFLKKKFAKIITTKPKASRKQSSELYYVCLGYRG</sequence>
<keyword evidence="2" id="KW-0489">Methyltransferase</keyword>
<dbReference type="SUPFAM" id="SSF53335">
    <property type="entry name" value="S-adenosyl-L-methionine-dependent methyltransferases"/>
    <property type="match status" value="1"/>
</dbReference>
<gene>
    <name evidence="6" type="ORF">LCGC14_1934010</name>
</gene>
<dbReference type="InterPro" id="IPR015507">
    <property type="entry name" value="rRNA-MeTfrase_E"/>
</dbReference>
<proteinExistence type="inferred from homology"/>
<feature type="domain" description="Ribosomal RNA methyltransferase FtsJ" evidence="5">
    <location>
        <begin position="33"/>
        <end position="208"/>
    </location>
</feature>
<organism evidence="6">
    <name type="scientific">marine sediment metagenome</name>
    <dbReference type="NCBI Taxonomy" id="412755"/>
    <lineage>
        <taxon>unclassified sequences</taxon>
        <taxon>metagenomes</taxon>
        <taxon>ecological metagenomes</taxon>
    </lineage>
</organism>
<evidence type="ECO:0000313" key="6">
    <source>
        <dbReference type="EMBL" id="KKL87507.1"/>
    </source>
</evidence>
<keyword evidence="4" id="KW-0949">S-adenosyl-L-methionine</keyword>
<dbReference type="GO" id="GO:0008173">
    <property type="term" value="F:RNA methyltransferase activity"/>
    <property type="evidence" value="ECO:0007669"/>
    <property type="project" value="TreeGrafter"/>
</dbReference>
<dbReference type="Pfam" id="PF01728">
    <property type="entry name" value="FtsJ"/>
    <property type="match status" value="1"/>
</dbReference>
<dbReference type="Gene3D" id="3.40.50.150">
    <property type="entry name" value="Vaccinia Virus protein VP39"/>
    <property type="match status" value="1"/>
</dbReference>
<evidence type="ECO:0000256" key="2">
    <source>
        <dbReference type="ARBA" id="ARBA00022603"/>
    </source>
</evidence>
<dbReference type="GO" id="GO:0001510">
    <property type="term" value="P:RNA methylation"/>
    <property type="evidence" value="ECO:0007669"/>
    <property type="project" value="InterPro"/>
</dbReference>
<dbReference type="AlphaFoldDB" id="A0A0F9IJS7"/>
<dbReference type="InterPro" id="IPR002877">
    <property type="entry name" value="RNA_MeTrfase_FtsJ_dom"/>
</dbReference>
<evidence type="ECO:0000256" key="1">
    <source>
        <dbReference type="ARBA" id="ARBA00022552"/>
    </source>
</evidence>
<protein>
    <recommendedName>
        <fullName evidence="5">Ribosomal RNA methyltransferase FtsJ domain-containing protein</fullName>
    </recommendedName>
</protein>